<dbReference type="Gene3D" id="3.40.1360.10">
    <property type="match status" value="1"/>
</dbReference>
<comment type="caution">
    <text evidence="9">The sequence shown here is derived from an EMBL/GenBank/DDBJ whole genome shotgun (WGS) entry which is preliminary data.</text>
</comment>
<dbReference type="EMBL" id="LCNU01000015">
    <property type="protein sequence ID" value="KKU63981.1"/>
    <property type="molecule type" value="Genomic_DNA"/>
</dbReference>
<gene>
    <name evidence="7" type="primary">recR</name>
    <name evidence="9" type="ORF">UX86_C0015G0071</name>
</gene>
<comment type="function">
    <text evidence="7">May play a role in DNA repair. It seems to be involved in an RecBC-independent recombinational process of DNA repair. It may act with RecF and RecO.</text>
</comment>
<dbReference type="CDD" id="cd01025">
    <property type="entry name" value="TOPRIM_recR"/>
    <property type="match status" value="1"/>
</dbReference>
<evidence type="ECO:0000256" key="4">
    <source>
        <dbReference type="ARBA" id="ARBA00022833"/>
    </source>
</evidence>
<reference evidence="9 10" key="1">
    <citation type="journal article" date="2015" name="Nature">
        <title>rRNA introns, odd ribosomes, and small enigmatic genomes across a large radiation of phyla.</title>
        <authorList>
            <person name="Brown C.T."/>
            <person name="Hug L.A."/>
            <person name="Thomas B.C."/>
            <person name="Sharon I."/>
            <person name="Castelle C.J."/>
            <person name="Singh A."/>
            <person name="Wilkins M.J."/>
            <person name="Williams K.H."/>
            <person name="Banfield J.F."/>
        </authorList>
    </citation>
    <scope>NUCLEOTIDE SEQUENCE [LARGE SCALE GENOMIC DNA]</scope>
</reference>
<dbReference type="GO" id="GO:0003677">
    <property type="term" value="F:DNA binding"/>
    <property type="evidence" value="ECO:0007669"/>
    <property type="project" value="UniProtKB-UniRule"/>
</dbReference>
<name>A0A0G1S3M2_9BACT</name>
<dbReference type="Pfam" id="PF21175">
    <property type="entry name" value="RecR_C"/>
    <property type="match status" value="1"/>
</dbReference>
<comment type="similarity">
    <text evidence="7">Belongs to the RecR family.</text>
</comment>
<organism evidence="9 10">
    <name type="scientific">Candidatus Amesbacteria bacterium GW2011_GWC1_47_15</name>
    <dbReference type="NCBI Taxonomy" id="1618364"/>
    <lineage>
        <taxon>Bacteria</taxon>
        <taxon>Candidatus Amesiibacteriota</taxon>
    </lineage>
</organism>
<dbReference type="SUPFAM" id="SSF111304">
    <property type="entry name" value="Recombination protein RecR"/>
    <property type="match status" value="1"/>
</dbReference>
<dbReference type="PATRIC" id="fig|1618364.3.peg.603"/>
<feature type="zinc finger region" description="C4-type" evidence="7">
    <location>
        <begin position="57"/>
        <end position="72"/>
    </location>
</feature>
<dbReference type="PANTHER" id="PTHR30446">
    <property type="entry name" value="RECOMBINATION PROTEIN RECR"/>
    <property type="match status" value="1"/>
</dbReference>
<dbReference type="Proteomes" id="UP000034502">
    <property type="component" value="Unassembled WGS sequence"/>
</dbReference>
<keyword evidence="3 7" id="KW-0863">Zinc-finger</keyword>
<keyword evidence="2 7" id="KW-0227">DNA damage</keyword>
<dbReference type="STRING" id="1618364.UX86_C0015G0071"/>
<evidence type="ECO:0000256" key="6">
    <source>
        <dbReference type="ARBA" id="ARBA00023204"/>
    </source>
</evidence>
<evidence type="ECO:0000256" key="1">
    <source>
        <dbReference type="ARBA" id="ARBA00022723"/>
    </source>
</evidence>
<evidence type="ECO:0000313" key="9">
    <source>
        <dbReference type="EMBL" id="KKU63981.1"/>
    </source>
</evidence>
<sequence length="201" mass="22633">MRVAKAVVNLIEAFERLPGIGPKTAARLTYYLLHVPQEELEKFAGALTHLKKDTKECSVCHNIAETDPCEICLDRGREKNVICVVEQPLDVVAMERGNRYKGVYHVLHGVIDPMHNIGPEEIKIGELIQRLSDKEIREVILALNPNMEGEATCLYINRQIRNLNAEVPKVTRLAHGLPVGADIEYADEVTLTRALEGRRDY</sequence>
<dbReference type="GO" id="GO:0006281">
    <property type="term" value="P:DNA repair"/>
    <property type="evidence" value="ECO:0007669"/>
    <property type="project" value="UniProtKB-UniRule"/>
</dbReference>
<dbReference type="InterPro" id="IPR015967">
    <property type="entry name" value="Rcmb_RecR_Znf"/>
</dbReference>
<evidence type="ECO:0000256" key="3">
    <source>
        <dbReference type="ARBA" id="ARBA00022771"/>
    </source>
</evidence>
<dbReference type="PROSITE" id="PS50880">
    <property type="entry name" value="TOPRIM"/>
    <property type="match status" value="1"/>
</dbReference>
<dbReference type="Gene3D" id="3.30.60.80">
    <property type="match status" value="1"/>
</dbReference>
<dbReference type="GO" id="GO:0006310">
    <property type="term" value="P:DNA recombination"/>
    <property type="evidence" value="ECO:0007669"/>
    <property type="project" value="UniProtKB-UniRule"/>
</dbReference>
<dbReference type="Pfam" id="PF21176">
    <property type="entry name" value="RecR_HhH"/>
    <property type="match status" value="1"/>
</dbReference>
<dbReference type="InterPro" id="IPR000093">
    <property type="entry name" value="DNA_Rcmb_RecR"/>
</dbReference>
<evidence type="ECO:0000256" key="2">
    <source>
        <dbReference type="ARBA" id="ARBA00022763"/>
    </source>
</evidence>
<keyword evidence="6 7" id="KW-0234">DNA repair</keyword>
<dbReference type="Gene3D" id="6.10.250.240">
    <property type="match status" value="1"/>
</dbReference>
<keyword evidence="5 7" id="KW-0233">DNA recombination</keyword>
<dbReference type="Gene3D" id="1.10.8.420">
    <property type="entry name" value="RecR Domain 1"/>
    <property type="match status" value="1"/>
</dbReference>
<dbReference type="InterPro" id="IPR006171">
    <property type="entry name" value="TOPRIM_dom"/>
</dbReference>
<dbReference type="InterPro" id="IPR034137">
    <property type="entry name" value="TOPRIM_RecR"/>
</dbReference>
<feature type="domain" description="Toprim" evidence="8">
    <location>
        <begin position="80"/>
        <end position="178"/>
    </location>
</feature>
<dbReference type="NCBIfam" id="TIGR00615">
    <property type="entry name" value="recR"/>
    <property type="match status" value="1"/>
</dbReference>
<dbReference type="InterPro" id="IPR023627">
    <property type="entry name" value="Rcmb_RecR"/>
</dbReference>
<proteinExistence type="inferred from homology"/>
<protein>
    <recommendedName>
        <fullName evidence="7">Recombination protein RecR</fullName>
    </recommendedName>
</protein>
<evidence type="ECO:0000256" key="5">
    <source>
        <dbReference type="ARBA" id="ARBA00023172"/>
    </source>
</evidence>
<dbReference type="Pfam" id="PF13662">
    <property type="entry name" value="Toprim_4"/>
    <property type="match status" value="1"/>
</dbReference>
<keyword evidence="1 7" id="KW-0479">Metal-binding</keyword>
<evidence type="ECO:0000313" key="10">
    <source>
        <dbReference type="Proteomes" id="UP000034502"/>
    </source>
</evidence>
<dbReference type="PANTHER" id="PTHR30446:SF0">
    <property type="entry name" value="RECOMBINATION PROTEIN RECR"/>
    <property type="match status" value="1"/>
</dbReference>
<dbReference type="Pfam" id="PF02132">
    <property type="entry name" value="RecR_ZnF"/>
    <property type="match status" value="1"/>
</dbReference>
<dbReference type="HAMAP" id="MF_00017">
    <property type="entry name" value="RecR"/>
    <property type="match status" value="1"/>
</dbReference>
<dbReference type="GO" id="GO:0008270">
    <property type="term" value="F:zinc ion binding"/>
    <property type="evidence" value="ECO:0007669"/>
    <property type="project" value="UniProtKB-KW"/>
</dbReference>
<evidence type="ECO:0000259" key="8">
    <source>
        <dbReference type="PROSITE" id="PS50880"/>
    </source>
</evidence>
<keyword evidence="4 7" id="KW-0862">Zinc</keyword>
<evidence type="ECO:0000256" key="7">
    <source>
        <dbReference type="HAMAP-Rule" id="MF_00017"/>
    </source>
</evidence>
<dbReference type="SMART" id="SM00493">
    <property type="entry name" value="TOPRIM"/>
    <property type="match status" value="1"/>
</dbReference>
<accession>A0A0G1S3M2</accession>
<dbReference type="AlphaFoldDB" id="A0A0G1S3M2"/>